<evidence type="ECO:0000259" key="4">
    <source>
        <dbReference type="Pfam" id="PF25888"/>
    </source>
</evidence>
<evidence type="ECO:0000313" key="6">
    <source>
        <dbReference type="Proteomes" id="UP000637720"/>
    </source>
</evidence>
<feature type="compositionally biased region" description="Basic and acidic residues" evidence="2">
    <location>
        <begin position="454"/>
        <end position="468"/>
    </location>
</feature>
<dbReference type="Pfam" id="PF25888">
    <property type="entry name" value="WHD_DnaB"/>
    <property type="match status" value="1"/>
</dbReference>
<name>A0A8J3FCT9_9BACI</name>
<dbReference type="Proteomes" id="UP000637720">
    <property type="component" value="Unassembled WGS sequence"/>
</dbReference>
<dbReference type="InterPro" id="IPR058660">
    <property type="entry name" value="WHD_DnaB"/>
</dbReference>
<protein>
    <submittedName>
        <fullName evidence="5">Replication initiation and membrane attachment protein</fullName>
    </submittedName>
</protein>
<evidence type="ECO:0000259" key="3">
    <source>
        <dbReference type="Pfam" id="PF07261"/>
    </source>
</evidence>
<evidence type="ECO:0000256" key="2">
    <source>
        <dbReference type="SAM" id="MobiDB-lite"/>
    </source>
</evidence>
<sequence>MTAPTLKDAYVVRFIRPIAPAELGYVLHLYQPIIGHAACALYLTLLFSVPQDSGVPQTGMFRWLVATTGLSLDALTQARRRLEAVGLLRTFHVSRDDGDAVFEFLLYPPLPPARFLADDVLNVLLFNALSPAQYRALVDRYGADERDVHAAHRLLSPHAARTELTAAFGDVFVAVSPETLSRESGAEAERESAAAREGRAMPEMDPFAEGAVSFGTVIDEAELEAYLPEGFPRVAEWPQGLREAVQRLAFLFGLDAYALSVHLQDPFVCGDDGVPDAERLKQVIKQAYLHRSKGKWPRIAERVQPPALRTVQGEPKSREEAHIRTLETLSPVRLIERHQGGAPVSEADLRIVEALLEDYRLPPGVVNVLIEYVMITNDYKLPRNLVFKIAAHWKRKKVQTVPEALAVAREEHQLYQQWRGGRDASATKGQGKGERRARRASGGEEKLASSIAHQLEREREGAYEERRERPIAEDEELLRLVYELEARKKGKS</sequence>
<dbReference type="RefSeq" id="WP_188816637.1">
    <property type="nucleotide sequence ID" value="NZ_BMOF01000003.1"/>
</dbReference>
<organism evidence="5 6">
    <name type="scientific">Calditerricola satsumensis</name>
    <dbReference type="NCBI Taxonomy" id="373054"/>
    <lineage>
        <taxon>Bacteria</taxon>
        <taxon>Bacillati</taxon>
        <taxon>Bacillota</taxon>
        <taxon>Bacilli</taxon>
        <taxon>Bacillales</taxon>
        <taxon>Bacillaceae</taxon>
        <taxon>Calditerricola</taxon>
    </lineage>
</organism>
<dbReference type="AlphaFoldDB" id="A0A8J3FCT9"/>
<dbReference type="EMBL" id="BMOF01000003">
    <property type="protein sequence ID" value="GGJ93158.1"/>
    <property type="molecule type" value="Genomic_DNA"/>
</dbReference>
<proteinExistence type="inferred from homology"/>
<comment type="similarity">
    <text evidence="1">Belongs to the DnaB/DnaD family.</text>
</comment>
<dbReference type="Pfam" id="PF07261">
    <property type="entry name" value="DnaB_2"/>
    <property type="match status" value="1"/>
</dbReference>
<reference evidence="5" key="2">
    <citation type="submission" date="2020-09" db="EMBL/GenBank/DDBJ databases">
        <authorList>
            <person name="Sun Q."/>
            <person name="Ohkuma M."/>
        </authorList>
    </citation>
    <scope>NUCLEOTIDE SEQUENCE</scope>
    <source>
        <strain evidence="5">JCM 14719</strain>
    </source>
</reference>
<feature type="region of interest" description="Disordered" evidence="2">
    <location>
        <begin position="418"/>
        <end position="468"/>
    </location>
</feature>
<accession>A0A8J3FCT9</accession>
<reference evidence="5" key="1">
    <citation type="journal article" date="2014" name="Int. J. Syst. Evol. Microbiol.">
        <title>Complete genome sequence of Corynebacterium casei LMG S-19264T (=DSM 44701T), isolated from a smear-ripened cheese.</title>
        <authorList>
            <consortium name="US DOE Joint Genome Institute (JGI-PGF)"/>
            <person name="Walter F."/>
            <person name="Albersmeier A."/>
            <person name="Kalinowski J."/>
            <person name="Ruckert C."/>
        </authorList>
    </citation>
    <scope>NUCLEOTIDE SEQUENCE</scope>
    <source>
        <strain evidence="5">JCM 14719</strain>
    </source>
</reference>
<feature type="domain" description="DnaB/C C-terminal" evidence="3">
    <location>
        <begin position="340"/>
        <end position="404"/>
    </location>
</feature>
<dbReference type="InterPro" id="IPR006343">
    <property type="entry name" value="DnaB/C_C"/>
</dbReference>
<evidence type="ECO:0000313" key="5">
    <source>
        <dbReference type="EMBL" id="GGJ93158.1"/>
    </source>
</evidence>
<comment type="caution">
    <text evidence="5">The sequence shown here is derived from an EMBL/GenBank/DDBJ whole genome shotgun (WGS) entry which is preliminary data.</text>
</comment>
<gene>
    <name evidence="5" type="primary">dnaB</name>
    <name evidence="5" type="ORF">GCM10007043_03600</name>
</gene>
<feature type="domain" description="Replicative helicase loading/DNA remodeling protein DnaB N-terminal winged helix" evidence="4">
    <location>
        <begin position="27"/>
        <end position="138"/>
    </location>
</feature>
<keyword evidence="6" id="KW-1185">Reference proteome</keyword>
<evidence type="ECO:0000256" key="1">
    <source>
        <dbReference type="ARBA" id="ARBA00093462"/>
    </source>
</evidence>